<evidence type="ECO:0000256" key="6">
    <source>
        <dbReference type="ARBA" id="ARBA00023136"/>
    </source>
</evidence>
<keyword evidence="15" id="KW-0732">Signal</keyword>
<comment type="catalytic activity">
    <reaction evidence="11">
        <text>a 3-oxo-5alpha-steroid + NADP(+) = a 3-oxo-Delta(4)-steroid + NADPH + H(+)</text>
        <dbReference type="Rhea" id="RHEA:54384"/>
        <dbReference type="ChEBI" id="CHEBI:13601"/>
        <dbReference type="ChEBI" id="CHEBI:15378"/>
        <dbReference type="ChEBI" id="CHEBI:47909"/>
        <dbReference type="ChEBI" id="CHEBI:57783"/>
        <dbReference type="ChEBI" id="CHEBI:58349"/>
        <dbReference type="EC" id="1.3.1.22"/>
    </reaction>
    <physiologicalReaction direction="right-to-left" evidence="11">
        <dbReference type="Rhea" id="RHEA:54386"/>
    </physiologicalReaction>
</comment>
<feature type="transmembrane region" description="Helical" evidence="14">
    <location>
        <begin position="72"/>
        <end position="92"/>
    </location>
</feature>
<dbReference type="EC" id="1.3.1.22" evidence="2 14"/>
<reference evidence="17" key="3">
    <citation type="submission" date="2025-09" db="UniProtKB">
        <authorList>
            <consortium name="Ensembl"/>
        </authorList>
    </citation>
    <scope>IDENTIFICATION</scope>
</reference>
<evidence type="ECO:0000256" key="15">
    <source>
        <dbReference type="SAM" id="SignalP"/>
    </source>
</evidence>
<comment type="catalytic activity">
    <reaction evidence="12">
        <text>17beta-hydroxy-5alpha-androstan-3-one + NADP(+) = testosterone + NADPH + H(+)</text>
        <dbReference type="Rhea" id="RHEA:50820"/>
        <dbReference type="ChEBI" id="CHEBI:15378"/>
        <dbReference type="ChEBI" id="CHEBI:16330"/>
        <dbReference type="ChEBI" id="CHEBI:17347"/>
        <dbReference type="ChEBI" id="CHEBI:57783"/>
        <dbReference type="ChEBI" id="CHEBI:58349"/>
        <dbReference type="EC" id="1.3.1.22"/>
    </reaction>
    <physiologicalReaction direction="right-to-left" evidence="12">
        <dbReference type="Rhea" id="RHEA:50822"/>
    </physiologicalReaction>
</comment>
<evidence type="ECO:0000256" key="8">
    <source>
        <dbReference type="ARBA" id="ARBA00046320"/>
    </source>
</evidence>
<feature type="signal peptide" evidence="15">
    <location>
        <begin position="1"/>
        <end position="27"/>
    </location>
</feature>
<keyword evidence="6 14" id="KW-0472">Membrane</keyword>
<evidence type="ECO:0000313" key="18">
    <source>
        <dbReference type="Proteomes" id="UP000694556"/>
    </source>
</evidence>
<dbReference type="GO" id="GO:0006488">
    <property type="term" value="P:dolichol-linked oligosaccharide biosynthetic process"/>
    <property type="evidence" value="ECO:0007669"/>
    <property type="project" value="UniProtKB-UniRule"/>
</dbReference>
<protein>
    <recommendedName>
        <fullName evidence="9 14">Polyprenal reductase</fullName>
        <ecNumber evidence="2 14">1.3.1.22</ecNumber>
        <ecNumber evidence="3 14">1.3.1.94</ecNumber>
    </recommendedName>
</protein>
<evidence type="ECO:0000256" key="13">
    <source>
        <dbReference type="ARBA" id="ARBA00049427"/>
    </source>
</evidence>
<keyword evidence="14" id="KW-0256">Endoplasmic reticulum</keyword>
<dbReference type="InterPro" id="IPR001104">
    <property type="entry name" value="3-oxo-5_a-steroid_4-DH_C"/>
</dbReference>
<dbReference type="GO" id="GO:0005789">
    <property type="term" value="C:endoplasmic reticulum membrane"/>
    <property type="evidence" value="ECO:0007669"/>
    <property type="project" value="UniProtKB-SubCell"/>
</dbReference>
<evidence type="ECO:0000256" key="12">
    <source>
        <dbReference type="ARBA" id="ARBA00049397"/>
    </source>
</evidence>
<evidence type="ECO:0000256" key="9">
    <source>
        <dbReference type="ARBA" id="ARBA00047186"/>
    </source>
</evidence>
<evidence type="ECO:0000256" key="7">
    <source>
        <dbReference type="ARBA" id="ARBA00045898"/>
    </source>
</evidence>
<reference evidence="17" key="1">
    <citation type="submission" date="2018-09" db="EMBL/GenBank/DDBJ databases">
        <title>Common duck and Muscovy duck high density SNP chip.</title>
        <authorList>
            <person name="Vignal A."/>
            <person name="Thebault N."/>
            <person name="Warren W.C."/>
        </authorList>
    </citation>
    <scope>NUCLEOTIDE SEQUENCE [LARGE SCALE GENOMIC DNA]</scope>
</reference>
<evidence type="ECO:0000256" key="3">
    <source>
        <dbReference type="ARBA" id="ARBA00012522"/>
    </source>
</evidence>
<accession>A0A8C3BQ46</accession>
<organism evidence="17 18">
    <name type="scientific">Cairina moschata</name>
    <name type="common">Muscovy duck</name>
    <dbReference type="NCBI Taxonomy" id="8855"/>
    <lineage>
        <taxon>Eukaryota</taxon>
        <taxon>Metazoa</taxon>
        <taxon>Chordata</taxon>
        <taxon>Craniata</taxon>
        <taxon>Vertebrata</taxon>
        <taxon>Euteleostomi</taxon>
        <taxon>Archelosauria</taxon>
        <taxon>Archosauria</taxon>
        <taxon>Dinosauria</taxon>
        <taxon>Saurischia</taxon>
        <taxon>Theropoda</taxon>
        <taxon>Coelurosauria</taxon>
        <taxon>Aves</taxon>
        <taxon>Neognathae</taxon>
        <taxon>Galloanserae</taxon>
        <taxon>Anseriformes</taxon>
        <taxon>Anatidae</taxon>
        <taxon>Anatinae</taxon>
        <taxon>Cairina</taxon>
    </lineage>
</organism>
<sequence length="265" mass="30068">MPAGLGAAWALLAAAFLAALLLHRAQARRPGGDGGGGTASGLFQDLIRYGKTKSGGGQRPAWLRRCQVPKRWFTHFYIISVLWNGFLLIELFQAKFLGAALPPWMQHLHSVFGRDFEHFSALLVLLLLWLHSFRRLAECLCTSVFSNGVIHVVQYCFGLGYYIVLGTTVLWQVPINVRHGKVVSLTHSIPFGDWFERVSCPHYFAELLIYVSMAITLGLDNVTWWFVVTYVLFNQALVAVLCHEFYQKKFTSYPKHRKAFIPFVF</sequence>
<dbReference type="GO" id="GO:0102389">
    <property type="term" value="F:polyprenol reductase activity"/>
    <property type="evidence" value="ECO:0007669"/>
    <property type="project" value="UniProtKB-UniRule"/>
</dbReference>
<feature type="chain" id="PRO_5034032059" description="Polyprenal reductase" evidence="15">
    <location>
        <begin position="28"/>
        <end position="265"/>
    </location>
</feature>
<comment type="catalytic activity">
    <reaction evidence="13 14">
        <text>a di-trans,poly-cis-dolichal + NADP(+) = a di-trans,poly-cis-polyprenal + NADPH + H(+)</text>
        <dbReference type="Rhea" id="RHEA:80727"/>
        <dbReference type="Rhea" id="RHEA-COMP:19536"/>
        <dbReference type="Rhea" id="RHEA-COMP:19537"/>
        <dbReference type="ChEBI" id="CHEBI:15378"/>
        <dbReference type="ChEBI" id="CHEBI:57783"/>
        <dbReference type="ChEBI" id="CHEBI:58349"/>
        <dbReference type="ChEBI" id="CHEBI:231623"/>
        <dbReference type="ChEBI" id="CHEBI:231637"/>
        <dbReference type="EC" id="1.3.1.94"/>
    </reaction>
    <physiologicalReaction direction="right-to-left" evidence="13 14">
        <dbReference type="Rhea" id="RHEA:80729"/>
    </physiologicalReaction>
</comment>
<evidence type="ECO:0000259" key="16">
    <source>
        <dbReference type="Pfam" id="PF02544"/>
    </source>
</evidence>
<keyword evidence="14" id="KW-0521">NADP</keyword>
<dbReference type="GO" id="GO:0047751">
    <property type="term" value="F:3-oxo-5-alpha-steroid 4-dehydrogenase (NADP+) activity"/>
    <property type="evidence" value="ECO:0007669"/>
    <property type="project" value="UniProtKB-UniRule"/>
</dbReference>
<reference evidence="17" key="2">
    <citation type="submission" date="2025-08" db="UniProtKB">
        <authorList>
            <consortium name="Ensembl"/>
        </authorList>
    </citation>
    <scope>IDENTIFICATION</scope>
</reference>
<feature type="transmembrane region" description="Helical" evidence="14">
    <location>
        <begin position="225"/>
        <end position="246"/>
    </location>
</feature>
<dbReference type="Ensembl" id="ENSCMMT00000010829.1">
    <property type="protein sequence ID" value="ENSCMMP00000009825.1"/>
    <property type="gene ID" value="ENSCMMG00000006067.1"/>
</dbReference>
<dbReference type="UniPathway" id="UPA00378"/>
<keyword evidence="18" id="KW-1185">Reference proteome</keyword>
<keyword evidence="14" id="KW-0560">Oxidoreductase</keyword>
<comment type="similarity">
    <text evidence="8 14">Belongs to the steroid 5-alpha reductase family. Polyprenal reductase subfamily.</text>
</comment>
<evidence type="ECO:0000313" key="17">
    <source>
        <dbReference type="Ensembl" id="ENSCMMP00000009825.1"/>
    </source>
</evidence>
<comment type="pathway">
    <text evidence="14">Protein modification; protein glycosylation.</text>
</comment>
<evidence type="ECO:0000256" key="1">
    <source>
        <dbReference type="ARBA" id="ARBA00004127"/>
    </source>
</evidence>
<name>A0A8C3BQ46_CAIMO</name>
<keyword evidence="5 14" id="KW-1133">Transmembrane helix</keyword>
<dbReference type="PROSITE" id="PS50244">
    <property type="entry name" value="S5A_REDUCTASE"/>
    <property type="match status" value="1"/>
</dbReference>
<dbReference type="GO" id="GO:0160198">
    <property type="term" value="F:polyprenal reductase activity"/>
    <property type="evidence" value="ECO:0007669"/>
    <property type="project" value="UniProtKB-EC"/>
</dbReference>
<evidence type="ECO:0000256" key="14">
    <source>
        <dbReference type="RuleBase" id="RU367081"/>
    </source>
</evidence>
<comment type="function">
    <text evidence="7">Plays a key role in early steps of protein N-linked glycosylation by being involved in the conversion of polyprenol into dolichol. Acts as a polyprenal reductase that mediates the reduction of polyprenal into dolichal in a NADP-dependent mechanism. Dolichols are required for the synthesis of dolichol-linked monosaccharides and the oligosaccharide precursor used for N-glycosylation. Also able to convert testosterone (T) into 5-alpha-dihydrotestosterone (DHT).</text>
</comment>
<evidence type="ECO:0000256" key="4">
    <source>
        <dbReference type="ARBA" id="ARBA00022692"/>
    </source>
</evidence>
<dbReference type="AlphaFoldDB" id="A0A8C3BQ46"/>
<evidence type="ECO:0000256" key="10">
    <source>
        <dbReference type="ARBA" id="ARBA00048095"/>
    </source>
</evidence>
<feature type="transmembrane region" description="Helical" evidence="14">
    <location>
        <begin position="112"/>
        <end position="132"/>
    </location>
</feature>
<comment type="subcellular location">
    <subcellularLocation>
        <location evidence="1">Endomembrane system</location>
        <topology evidence="1">Multi-pass membrane protein</topology>
    </subcellularLocation>
    <subcellularLocation>
        <location evidence="14">Endoplasmic reticulum membrane</location>
    </subcellularLocation>
</comment>
<keyword evidence="4 14" id="KW-0812">Transmembrane</keyword>
<dbReference type="GO" id="GO:0016095">
    <property type="term" value="P:polyprenol catabolic process"/>
    <property type="evidence" value="ECO:0007669"/>
    <property type="project" value="UniProtKB-UniRule"/>
</dbReference>
<feature type="transmembrane region" description="Helical" evidence="14">
    <location>
        <begin position="152"/>
        <end position="171"/>
    </location>
</feature>
<dbReference type="InterPro" id="IPR039698">
    <property type="entry name" value="Dfg10/SRD5A3"/>
</dbReference>
<proteinExistence type="inferred from homology"/>
<dbReference type="PANTHER" id="PTHR14624:SF0">
    <property type="entry name" value="POLYPRENOL REDUCTASE"/>
    <property type="match status" value="1"/>
</dbReference>
<dbReference type="PANTHER" id="PTHR14624">
    <property type="entry name" value="DFG10 PROTEIN"/>
    <property type="match status" value="1"/>
</dbReference>
<dbReference type="Proteomes" id="UP000694556">
    <property type="component" value="Chromosome 4"/>
</dbReference>
<dbReference type="EC" id="1.3.1.94" evidence="3 14"/>
<evidence type="ECO:0000256" key="5">
    <source>
        <dbReference type="ARBA" id="ARBA00022989"/>
    </source>
</evidence>
<feature type="domain" description="3-oxo-5-alpha-steroid 4-dehydrogenase C-terminal" evidence="16">
    <location>
        <begin position="155"/>
        <end position="265"/>
    </location>
</feature>
<evidence type="ECO:0000256" key="2">
    <source>
        <dbReference type="ARBA" id="ARBA00012049"/>
    </source>
</evidence>
<comment type="catalytic activity">
    <reaction evidence="10">
        <text>androst-4-ene-3,17-dione + NADPH + H(+) = 5alpha-androstan-3,17-dione + NADP(+)</text>
        <dbReference type="Rhea" id="RHEA:50816"/>
        <dbReference type="ChEBI" id="CHEBI:15378"/>
        <dbReference type="ChEBI" id="CHEBI:15994"/>
        <dbReference type="ChEBI" id="CHEBI:16422"/>
        <dbReference type="ChEBI" id="CHEBI:57783"/>
        <dbReference type="ChEBI" id="CHEBI:58349"/>
    </reaction>
    <physiologicalReaction direction="right-to-left" evidence="10">
        <dbReference type="Rhea" id="RHEA:50818"/>
    </physiologicalReaction>
</comment>
<evidence type="ECO:0000256" key="11">
    <source>
        <dbReference type="ARBA" id="ARBA00048765"/>
    </source>
</evidence>
<dbReference type="Pfam" id="PF02544">
    <property type="entry name" value="Steroid_dh"/>
    <property type="match status" value="1"/>
</dbReference>